<name>A0A402A6S7_9CHLR</name>
<dbReference type="PANTHER" id="PTHR30290">
    <property type="entry name" value="PERIPLASMIC BINDING COMPONENT OF ABC TRANSPORTER"/>
    <property type="match status" value="1"/>
</dbReference>
<accession>A0A402A6S7</accession>
<dbReference type="GO" id="GO:0042597">
    <property type="term" value="C:periplasmic space"/>
    <property type="evidence" value="ECO:0007669"/>
    <property type="project" value="UniProtKB-ARBA"/>
</dbReference>
<dbReference type="Gene3D" id="3.40.190.10">
    <property type="entry name" value="Periplasmic binding protein-like II"/>
    <property type="match status" value="1"/>
</dbReference>
<dbReference type="GO" id="GO:0015833">
    <property type="term" value="P:peptide transport"/>
    <property type="evidence" value="ECO:0007669"/>
    <property type="project" value="TreeGrafter"/>
</dbReference>
<dbReference type="Gene3D" id="3.90.76.10">
    <property type="entry name" value="Dipeptide-binding Protein, Domain 1"/>
    <property type="match status" value="1"/>
</dbReference>
<keyword evidence="3" id="KW-1185">Reference proteome</keyword>
<dbReference type="RefSeq" id="WP_126582265.1">
    <property type="nucleotide sequence ID" value="NZ_BIFR01000002.1"/>
</dbReference>
<dbReference type="PROSITE" id="PS51257">
    <property type="entry name" value="PROKAR_LIPOPROTEIN"/>
    <property type="match status" value="1"/>
</dbReference>
<dbReference type="Proteomes" id="UP000287352">
    <property type="component" value="Unassembled WGS sequence"/>
</dbReference>
<dbReference type="CDD" id="cd08509">
    <property type="entry name" value="PBP2_TmCBP_oligosaccharides_like"/>
    <property type="match status" value="1"/>
</dbReference>
<dbReference type="Pfam" id="PF00496">
    <property type="entry name" value="SBP_bac_5"/>
    <property type="match status" value="1"/>
</dbReference>
<reference evidence="3" key="1">
    <citation type="submission" date="2018-12" db="EMBL/GenBank/DDBJ databases">
        <title>Tengunoibacter tsumagoiensis gen. nov., sp. nov., Dictyobacter kobayashii sp. nov., D. alpinus sp. nov., and D. joshuensis sp. nov. and description of Dictyobacteraceae fam. nov. within the order Ktedonobacterales isolated from Tengu-no-mugimeshi.</title>
        <authorList>
            <person name="Wang C.M."/>
            <person name="Zheng Y."/>
            <person name="Sakai Y."/>
            <person name="Toyoda A."/>
            <person name="Minakuchi Y."/>
            <person name="Abe K."/>
            <person name="Yokota A."/>
            <person name="Yabe S."/>
        </authorList>
    </citation>
    <scope>NUCLEOTIDE SEQUENCE [LARGE SCALE GENOMIC DNA]</scope>
    <source>
        <strain evidence="3">Uno3</strain>
    </source>
</reference>
<sequence>MTPNSRSALSRKKVQSGLVLFTLLTLFSLILSACGGDSGNKAANKSTLTIGAQSYDVVQAAFNPYNPQPNKGVFGLVYETLYFANRITGEYTPWLASSYQWSPDNTELTFTIRPNVKWSDGKDFTADDVVYTFNTIKQYKASGTDLQGVWSYLKDVSSSDANTVKMTFTQAYPPAFYNIAQTYIIPKHIFGDKGDPSKYTPDTPVGTGPYTLKKYDTALSVFQKNTSYWQADKLHVDEVRFPVYKDNDAFKLALPKGQIDWAGYFQADLKTAFVDKDPTNNHYWMAPINIFTLNVNQQNPLLSQVAVRQAINAALDRTALSEQGESGLAGPANATGLILPNAKQYLDPAYANLSNAPDKAKAEKFLTDAGYTKGTDGIYQKDGKRLSFVLRTVQPYSDWEVMAQIIKGNLKDVGIEISKLDEMSEDAYYPSRTDGKFDLMIGGMVGGPNPYYMYNQYLNSANIGVTNFSQWKDPQTDALLKQFASTTDPAVQKQAIQGLEKIYVEQLPTIPLVTGPDWFEYRTNAFTGWPTESNPYASGSPNIGSDLAVVILHLTPVK</sequence>
<protein>
    <submittedName>
        <fullName evidence="2">Peptide ABC transporter substrate-binding protein</fullName>
    </submittedName>
</protein>
<dbReference type="GO" id="GO:0043190">
    <property type="term" value="C:ATP-binding cassette (ABC) transporter complex"/>
    <property type="evidence" value="ECO:0007669"/>
    <property type="project" value="InterPro"/>
</dbReference>
<dbReference type="OrthoDB" id="239741at2"/>
<evidence type="ECO:0000259" key="1">
    <source>
        <dbReference type="Pfam" id="PF00496"/>
    </source>
</evidence>
<dbReference type="PANTHER" id="PTHR30290:SF82">
    <property type="entry name" value="ABC-TYPE DIPEPTIDE_OLIGOPEPTIDE TRANSPORT SYSTEM, PERIPLASMIC COMPONENT"/>
    <property type="match status" value="1"/>
</dbReference>
<evidence type="ECO:0000313" key="2">
    <source>
        <dbReference type="EMBL" id="GCE14725.1"/>
    </source>
</evidence>
<feature type="domain" description="Solute-binding protein family 5" evidence="1">
    <location>
        <begin position="90"/>
        <end position="462"/>
    </location>
</feature>
<dbReference type="InterPro" id="IPR030678">
    <property type="entry name" value="Peptide/Ni-bd"/>
</dbReference>
<gene>
    <name evidence="2" type="ORF">KTT_45840</name>
</gene>
<dbReference type="InterPro" id="IPR000914">
    <property type="entry name" value="SBP_5_dom"/>
</dbReference>
<dbReference type="InterPro" id="IPR039424">
    <property type="entry name" value="SBP_5"/>
</dbReference>
<evidence type="ECO:0000313" key="3">
    <source>
        <dbReference type="Proteomes" id="UP000287352"/>
    </source>
</evidence>
<dbReference type="Gene3D" id="3.10.105.10">
    <property type="entry name" value="Dipeptide-binding Protein, Domain 3"/>
    <property type="match status" value="1"/>
</dbReference>
<dbReference type="AlphaFoldDB" id="A0A402A6S7"/>
<dbReference type="SUPFAM" id="SSF53850">
    <property type="entry name" value="Periplasmic binding protein-like II"/>
    <property type="match status" value="1"/>
</dbReference>
<dbReference type="GO" id="GO:1904680">
    <property type="term" value="F:peptide transmembrane transporter activity"/>
    <property type="evidence" value="ECO:0007669"/>
    <property type="project" value="TreeGrafter"/>
</dbReference>
<dbReference type="PIRSF" id="PIRSF002741">
    <property type="entry name" value="MppA"/>
    <property type="match status" value="1"/>
</dbReference>
<comment type="caution">
    <text evidence="2">The sequence shown here is derived from an EMBL/GenBank/DDBJ whole genome shotgun (WGS) entry which is preliminary data.</text>
</comment>
<organism evidence="2 3">
    <name type="scientific">Tengunoibacter tsumagoiensis</name>
    <dbReference type="NCBI Taxonomy" id="2014871"/>
    <lineage>
        <taxon>Bacteria</taxon>
        <taxon>Bacillati</taxon>
        <taxon>Chloroflexota</taxon>
        <taxon>Ktedonobacteria</taxon>
        <taxon>Ktedonobacterales</taxon>
        <taxon>Dictyobacteraceae</taxon>
        <taxon>Tengunoibacter</taxon>
    </lineage>
</organism>
<proteinExistence type="predicted"/>
<dbReference type="EMBL" id="BIFR01000002">
    <property type="protein sequence ID" value="GCE14725.1"/>
    <property type="molecule type" value="Genomic_DNA"/>
</dbReference>